<comment type="caution">
    <text evidence="2">The sequence shown here is derived from an EMBL/GenBank/DDBJ whole genome shotgun (WGS) entry which is preliminary data.</text>
</comment>
<evidence type="ECO:0000313" key="3">
    <source>
        <dbReference type="Proteomes" id="UP001519460"/>
    </source>
</evidence>
<dbReference type="AlphaFoldDB" id="A0ABD0LXU0"/>
<sequence length="161" mass="18458">MFLERRGLITHRHLSHEMTVVKKSEAHLSPKKPTRRNEFGSFSVHRSRPSDHHVEIVRIHALDVDKVCHVKKGQSKNTQVDSLSQTVLVGYGHVQRVGDNADKKENGKAHPVNNTVKFLQSVYADDIVWIVPRYIIRKLYNQAPIWCMDCLVYHCAGRITG</sequence>
<proteinExistence type="predicted"/>
<dbReference type="Proteomes" id="UP001519460">
    <property type="component" value="Unassembled WGS sequence"/>
</dbReference>
<protein>
    <submittedName>
        <fullName evidence="2">Uncharacterized protein</fullName>
    </submittedName>
</protein>
<evidence type="ECO:0000256" key="1">
    <source>
        <dbReference type="SAM" id="MobiDB-lite"/>
    </source>
</evidence>
<dbReference type="EMBL" id="JACVVK020000017">
    <property type="protein sequence ID" value="KAK7503941.1"/>
    <property type="molecule type" value="Genomic_DNA"/>
</dbReference>
<keyword evidence="3" id="KW-1185">Reference proteome</keyword>
<feature type="region of interest" description="Disordered" evidence="1">
    <location>
        <begin position="22"/>
        <end position="46"/>
    </location>
</feature>
<evidence type="ECO:0000313" key="2">
    <source>
        <dbReference type="EMBL" id="KAK7503941.1"/>
    </source>
</evidence>
<organism evidence="2 3">
    <name type="scientific">Batillaria attramentaria</name>
    <dbReference type="NCBI Taxonomy" id="370345"/>
    <lineage>
        <taxon>Eukaryota</taxon>
        <taxon>Metazoa</taxon>
        <taxon>Spiralia</taxon>
        <taxon>Lophotrochozoa</taxon>
        <taxon>Mollusca</taxon>
        <taxon>Gastropoda</taxon>
        <taxon>Caenogastropoda</taxon>
        <taxon>Sorbeoconcha</taxon>
        <taxon>Cerithioidea</taxon>
        <taxon>Batillariidae</taxon>
        <taxon>Batillaria</taxon>
    </lineage>
</organism>
<name>A0ABD0LXU0_9CAEN</name>
<accession>A0ABD0LXU0</accession>
<gene>
    <name evidence="2" type="ORF">BaRGS_00004673</name>
</gene>
<reference evidence="2 3" key="1">
    <citation type="journal article" date="2023" name="Sci. Data">
        <title>Genome assembly of the Korean intertidal mud-creeper Batillaria attramentaria.</title>
        <authorList>
            <person name="Patra A.K."/>
            <person name="Ho P.T."/>
            <person name="Jun S."/>
            <person name="Lee S.J."/>
            <person name="Kim Y."/>
            <person name="Won Y.J."/>
        </authorList>
    </citation>
    <scope>NUCLEOTIDE SEQUENCE [LARGE SCALE GENOMIC DNA]</scope>
    <source>
        <strain evidence="2">Wonlab-2016</strain>
    </source>
</reference>